<protein>
    <recommendedName>
        <fullName evidence="2">Nucleoside transporter/FeoB GTPase Gate domain-containing protein</fullName>
    </recommendedName>
</protein>
<evidence type="ECO:0000313" key="3">
    <source>
        <dbReference type="EMBL" id="MEC0229318.1"/>
    </source>
</evidence>
<keyword evidence="4" id="KW-1185">Reference proteome</keyword>
<feature type="transmembrane region" description="Helical" evidence="1">
    <location>
        <begin position="45"/>
        <end position="70"/>
    </location>
</feature>
<accession>A0ABU6G920</accession>
<keyword evidence="1" id="KW-0812">Transmembrane</keyword>
<organism evidence="3 4">
    <name type="scientific">Paenibacillus alba</name>
    <dbReference type="NCBI Taxonomy" id="1197127"/>
    <lineage>
        <taxon>Bacteria</taxon>
        <taxon>Bacillati</taxon>
        <taxon>Bacillota</taxon>
        <taxon>Bacilli</taxon>
        <taxon>Bacillales</taxon>
        <taxon>Paenibacillaceae</taxon>
        <taxon>Paenibacillus</taxon>
    </lineage>
</organism>
<evidence type="ECO:0000313" key="4">
    <source>
        <dbReference type="Proteomes" id="UP001338137"/>
    </source>
</evidence>
<evidence type="ECO:0000259" key="2">
    <source>
        <dbReference type="Pfam" id="PF07670"/>
    </source>
</evidence>
<feature type="transmembrane region" description="Helical" evidence="1">
    <location>
        <begin position="404"/>
        <end position="425"/>
    </location>
</feature>
<keyword evidence="1" id="KW-0472">Membrane</keyword>
<name>A0ABU6G920_9BACL</name>
<feature type="transmembrane region" description="Helical" evidence="1">
    <location>
        <begin position="153"/>
        <end position="171"/>
    </location>
</feature>
<feature type="domain" description="Nucleoside transporter/FeoB GTPase Gate" evidence="2">
    <location>
        <begin position="49"/>
        <end position="144"/>
    </location>
</feature>
<feature type="transmembrane region" description="Helical" evidence="1">
    <location>
        <begin position="12"/>
        <end position="33"/>
    </location>
</feature>
<reference evidence="3 4" key="1">
    <citation type="submission" date="2023-03" db="EMBL/GenBank/DDBJ databases">
        <title>Bacillus Genome Sequencing.</title>
        <authorList>
            <person name="Dunlap C."/>
        </authorList>
    </citation>
    <scope>NUCLEOTIDE SEQUENCE [LARGE SCALE GENOMIC DNA]</scope>
    <source>
        <strain evidence="3 4">BD-533</strain>
    </source>
</reference>
<dbReference type="Pfam" id="PF07670">
    <property type="entry name" value="Gate"/>
    <property type="match status" value="1"/>
</dbReference>
<dbReference type="Proteomes" id="UP001338137">
    <property type="component" value="Unassembled WGS sequence"/>
</dbReference>
<feature type="transmembrane region" description="Helical" evidence="1">
    <location>
        <begin position="237"/>
        <end position="256"/>
    </location>
</feature>
<evidence type="ECO:0000256" key="1">
    <source>
        <dbReference type="SAM" id="Phobius"/>
    </source>
</evidence>
<comment type="caution">
    <text evidence="3">The sequence shown here is derived from an EMBL/GenBank/DDBJ whole genome shotgun (WGS) entry which is preliminary data.</text>
</comment>
<sequence length="430" mass="46907">MPSIKAKSNSKLTTLALGALAALVVVSVILFPDKAFQSSLEGLTVWWKLVFPAMMPFLIMTELLIGFGVIQGTGVLLEPLMRAIFRLPGVSGWALASGLIVGFPTGAKITASLREKKLISRTETERLTALSHLCSPLFLIIVVGVGFLHSAKLGVVLAVVHYISAIAAGILQMKFSKKTQQPASPASEHSPAPLSPEPRSASVWRQAFITMRQAYLHDGRAFGKLLGDAVTSSVQTLMLVGGYMMIFSVLINVVHISHLTHILKPATHALLQSMNIHTDTSAEWVTGMLEIHLGAYAWSQAEGLSLLAQMALISAFLGWGGLSAHAQVVGFQHQTEARYRIFFRSRVLHAVLAFVFTILLWKPLQLLLAETEPSFLWLDKTTNESPAASFPLNGDSAWSLWGPMLTQFLLVLLIMLMASTFIRAFRKKAL</sequence>
<dbReference type="EMBL" id="JARLKY010000049">
    <property type="protein sequence ID" value="MEC0229318.1"/>
    <property type="molecule type" value="Genomic_DNA"/>
</dbReference>
<dbReference type="RefSeq" id="WP_326073399.1">
    <property type="nucleotide sequence ID" value="NZ_JARLKY010000049.1"/>
</dbReference>
<feature type="transmembrane region" description="Helical" evidence="1">
    <location>
        <begin position="90"/>
        <end position="107"/>
    </location>
</feature>
<feature type="transmembrane region" description="Helical" evidence="1">
    <location>
        <begin position="127"/>
        <end position="147"/>
    </location>
</feature>
<gene>
    <name evidence="3" type="ORF">P4I72_19520</name>
</gene>
<dbReference type="InterPro" id="IPR011642">
    <property type="entry name" value="Gate_dom"/>
</dbReference>
<keyword evidence="1" id="KW-1133">Transmembrane helix</keyword>
<proteinExistence type="predicted"/>
<feature type="transmembrane region" description="Helical" evidence="1">
    <location>
        <begin position="347"/>
        <end position="368"/>
    </location>
</feature>